<organism evidence="2">
    <name type="scientific">Siphoviridae sp. ct9Y44</name>
    <dbReference type="NCBI Taxonomy" id="2826176"/>
    <lineage>
        <taxon>Viruses</taxon>
        <taxon>Duplodnaviria</taxon>
        <taxon>Heunggongvirae</taxon>
        <taxon>Uroviricota</taxon>
        <taxon>Caudoviricetes</taxon>
    </lineage>
</organism>
<dbReference type="Pfam" id="PF12684">
    <property type="entry name" value="DUF3799"/>
    <property type="match status" value="1"/>
</dbReference>
<dbReference type="EMBL" id="BK014770">
    <property type="protein sequence ID" value="DAD75030.1"/>
    <property type="molecule type" value="Genomic_DNA"/>
</dbReference>
<dbReference type="InterPro" id="IPR011335">
    <property type="entry name" value="Restrct_endonuc-II-like"/>
</dbReference>
<name>A0A8S5LYF9_9CAUD</name>
<reference evidence="2" key="1">
    <citation type="journal article" date="2021" name="Proc. Natl. Acad. Sci. U.S.A.">
        <title>A Catalog of Tens of Thousands of Viruses from Human Metagenomes Reveals Hidden Associations with Chronic Diseases.</title>
        <authorList>
            <person name="Tisza M.J."/>
            <person name="Buck C.B."/>
        </authorList>
    </citation>
    <scope>NUCLEOTIDE SEQUENCE</scope>
    <source>
        <strain evidence="2">Ct9Y44</strain>
    </source>
</reference>
<dbReference type="InterPro" id="IPR024432">
    <property type="entry name" value="Put_RecE_PDDEXK-like_dom"/>
</dbReference>
<evidence type="ECO:0000259" key="1">
    <source>
        <dbReference type="Pfam" id="PF12684"/>
    </source>
</evidence>
<dbReference type="Gene3D" id="3.90.320.10">
    <property type="match status" value="1"/>
</dbReference>
<evidence type="ECO:0000313" key="2">
    <source>
        <dbReference type="EMBL" id="DAD75030.1"/>
    </source>
</evidence>
<proteinExistence type="predicted"/>
<accession>A0A8S5LYF9</accession>
<protein>
    <submittedName>
        <fullName evidence="2">Exodeoxyribonuclease 8</fullName>
    </submittedName>
</protein>
<dbReference type="SUPFAM" id="SSF52980">
    <property type="entry name" value="Restriction endonuclease-like"/>
    <property type="match status" value="1"/>
</dbReference>
<sequence length="261" mass="30506">MTNKEYRQDPGISRSDLFEMRKSPLHFQYQMTHPKEDTPALLFGRALHKMILEPGDFESEFAVCPTLNRRTKAGQEQYAAFMAENEGKDIVSQDDYEVMCEMAEVINKHQLAKKLLTGEHEQSFFWTDPDTGERCKCRPDCMTEYEGQLYLVDYKTTDSCAGMDFERSVRKYGYDFQAGMYTEGVFANTFQRYGFKFVAQEKKPPYAVRVYDCSEEFIQQGYDKFREYIGMLHECRVSGKWYGYEGPDRIETGLFAYGEEV</sequence>
<feature type="domain" description="Putative exodeoxyribonuclease 8 PDDEXK-like" evidence="1">
    <location>
        <begin position="13"/>
        <end position="241"/>
    </location>
</feature>
<dbReference type="InterPro" id="IPR011604">
    <property type="entry name" value="PDDEXK-like_dom_sf"/>
</dbReference>